<name>X1H2F2_9ZZZZ</name>
<gene>
    <name evidence="1" type="ORF">S03H2_48431</name>
</gene>
<organism evidence="1">
    <name type="scientific">marine sediment metagenome</name>
    <dbReference type="NCBI Taxonomy" id="412755"/>
    <lineage>
        <taxon>unclassified sequences</taxon>
        <taxon>metagenomes</taxon>
        <taxon>ecological metagenomes</taxon>
    </lineage>
</organism>
<evidence type="ECO:0000313" key="1">
    <source>
        <dbReference type="EMBL" id="GAH64346.1"/>
    </source>
</evidence>
<protein>
    <submittedName>
        <fullName evidence="1">Uncharacterized protein</fullName>
    </submittedName>
</protein>
<sequence>MKIMDVKLSDPVYSPLRQMTDAINILPTAMTYNISSNFHRRRYDWNWAGSRRGTKQSTH</sequence>
<dbReference type="EMBL" id="BARU01030533">
    <property type="protein sequence ID" value="GAH64346.1"/>
    <property type="molecule type" value="Genomic_DNA"/>
</dbReference>
<accession>X1H2F2</accession>
<dbReference type="AlphaFoldDB" id="X1H2F2"/>
<reference evidence="1" key="1">
    <citation type="journal article" date="2014" name="Front. Microbiol.">
        <title>High frequency of phylogenetically diverse reductive dehalogenase-homologous genes in deep subseafloor sedimentary metagenomes.</title>
        <authorList>
            <person name="Kawai M."/>
            <person name="Futagami T."/>
            <person name="Toyoda A."/>
            <person name="Takaki Y."/>
            <person name="Nishi S."/>
            <person name="Hori S."/>
            <person name="Arai W."/>
            <person name="Tsubouchi T."/>
            <person name="Morono Y."/>
            <person name="Uchiyama I."/>
            <person name="Ito T."/>
            <person name="Fujiyama A."/>
            <person name="Inagaki F."/>
            <person name="Takami H."/>
        </authorList>
    </citation>
    <scope>NUCLEOTIDE SEQUENCE</scope>
    <source>
        <strain evidence="1">Expedition CK06-06</strain>
    </source>
</reference>
<comment type="caution">
    <text evidence="1">The sequence shown here is derived from an EMBL/GenBank/DDBJ whole genome shotgun (WGS) entry which is preliminary data.</text>
</comment>
<proteinExistence type="predicted"/>